<evidence type="ECO:0000313" key="2">
    <source>
        <dbReference type="Proteomes" id="UP000199534"/>
    </source>
</evidence>
<dbReference type="EMBL" id="FOYQ01000001">
    <property type="protein sequence ID" value="SFR35999.1"/>
    <property type="molecule type" value="Genomic_DNA"/>
</dbReference>
<name>A0A1I6G1D2_9FLAO</name>
<gene>
    <name evidence="1" type="ORF">SAMN04490243_1077</name>
</gene>
<reference evidence="1 2" key="1">
    <citation type="submission" date="2016-10" db="EMBL/GenBank/DDBJ databases">
        <authorList>
            <person name="de Groot N.N."/>
        </authorList>
    </citation>
    <scope>NUCLEOTIDE SEQUENCE [LARGE SCALE GENOMIC DNA]</scope>
    <source>
        <strain evidence="1 2">DSM 21019</strain>
    </source>
</reference>
<dbReference type="STRING" id="400055.SAMN04490243_1077"/>
<keyword evidence="2" id="KW-1185">Reference proteome</keyword>
<organism evidence="1 2">
    <name type="scientific">Robiginitalea myxolifaciens</name>
    <dbReference type="NCBI Taxonomy" id="400055"/>
    <lineage>
        <taxon>Bacteria</taxon>
        <taxon>Pseudomonadati</taxon>
        <taxon>Bacteroidota</taxon>
        <taxon>Flavobacteriia</taxon>
        <taxon>Flavobacteriales</taxon>
        <taxon>Flavobacteriaceae</taxon>
        <taxon>Robiginitalea</taxon>
    </lineage>
</organism>
<sequence length="34" mass="4120">MDAQIQKTEQKEVQVYRNDFWSGFLLLAKKLFML</sequence>
<accession>A0A1I6G1D2</accession>
<evidence type="ECO:0000313" key="1">
    <source>
        <dbReference type="EMBL" id="SFR35999.1"/>
    </source>
</evidence>
<dbReference type="Proteomes" id="UP000199534">
    <property type="component" value="Unassembled WGS sequence"/>
</dbReference>
<proteinExistence type="predicted"/>
<dbReference type="AlphaFoldDB" id="A0A1I6G1D2"/>
<protein>
    <submittedName>
        <fullName evidence="1">Uncharacterized protein</fullName>
    </submittedName>
</protein>